<dbReference type="OrthoDB" id="341217at2"/>
<keyword evidence="5 6" id="KW-0067">ATP-binding</keyword>
<dbReference type="HAMAP" id="MF_00836">
    <property type="entry name" value="PhnN"/>
    <property type="match status" value="1"/>
</dbReference>
<keyword evidence="7" id="KW-0418">Kinase</keyword>
<dbReference type="Proteomes" id="UP000199258">
    <property type="component" value="Unassembled WGS sequence"/>
</dbReference>
<keyword evidence="3 6" id="KW-0808">Transferase</keyword>
<evidence type="ECO:0000256" key="6">
    <source>
        <dbReference type="HAMAP-Rule" id="MF_00836"/>
    </source>
</evidence>
<keyword evidence="4 6" id="KW-0547">Nucleotide-binding</keyword>
<dbReference type="GO" id="GO:0006015">
    <property type="term" value="P:5-phosphoribose 1-diphosphate biosynthetic process"/>
    <property type="evidence" value="ECO:0007669"/>
    <property type="project" value="UniProtKB-UniRule"/>
</dbReference>
<dbReference type="NCBIfam" id="TIGR02322">
    <property type="entry name" value="phosphon_PhnN"/>
    <property type="match status" value="1"/>
</dbReference>
<gene>
    <name evidence="6" type="primary">phnN</name>
    <name evidence="7" type="ORF">SAMN04488693_10789</name>
</gene>
<evidence type="ECO:0000256" key="3">
    <source>
        <dbReference type="ARBA" id="ARBA00022679"/>
    </source>
</evidence>
<comment type="similarity">
    <text evidence="6">Belongs to the ribose 1,5-bisphosphokinase family.</text>
</comment>
<name>A0A1G8INS8_9MICC</name>
<dbReference type="EMBL" id="FNDT01000007">
    <property type="protein sequence ID" value="SDI20502.1"/>
    <property type="molecule type" value="Genomic_DNA"/>
</dbReference>
<dbReference type="Gene3D" id="3.40.50.300">
    <property type="entry name" value="P-loop containing nucleotide triphosphate hydrolases"/>
    <property type="match status" value="1"/>
</dbReference>
<dbReference type="RefSeq" id="WP_090586335.1">
    <property type="nucleotide sequence ID" value="NZ_FNDT01000007.1"/>
</dbReference>
<dbReference type="SUPFAM" id="SSF52540">
    <property type="entry name" value="P-loop containing nucleoside triphosphate hydrolases"/>
    <property type="match status" value="1"/>
</dbReference>
<evidence type="ECO:0000256" key="5">
    <source>
        <dbReference type="ARBA" id="ARBA00022840"/>
    </source>
</evidence>
<dbReference type="GO" id="GO:0033863">
    <property type="term" value="F:ribose 1,5-bisphosphate phosphokinase activity"/>
    <property type="evidence" value="ECO:0007669"/>
    <property type="project" value="UniProtKB-UniRule"/>
</dbReference>
<reference evidence="7 8" key="1">
    <citation type="submission" date="2016-10" db="EMBL/GenBank/DDBJ databases">
        <authorList>
            <person name="de Groot N.N."/>
        </authorList>
    </citation>
    <scope>NUCLEOTIDE SEQUENCE [LARGE SCALE GENOMIC DNA]</scope>
    <source>
        <strain evidence="7 8">NP_1H</strain>
    </source>
</reference>
<keyword evidence="8" id="KW-1185">Reference proteome</keyword>
<feature type="binding site" evidence="6">
    <location>
        <begin position="10"/>
        <end position="17"/>
    </location>
    <ligand>
        <name>ATP</name>
        <dbReference type="ChEBI" id="CHEBI:30616"/>
    </ligand>
</feature>
<dbReference type="InterPro" id="IPR012699">
    <property type="entry name" value="PhnN"/>
</dbReference>
<accession>A0A1G8INS8</accession>
<dbReference type="UniPathway" id="UPA00087">
    <property type="reaction ID" value="UER00175"/>
</dbReference>
<dbReference type="InterPro" id="IPR027417">
    <property type="entry name" value="P-loop_NTPase"/>
</dbReference>
<dbReference type="EC" id="2.7.4.23" evidence="6"/>
<dbReference type="STRING" id="335973.SAMN04488693_10789"/>
<dbReference type="GO" id="GO:0019634">
    <property type="term" value="P:organic phosphonate metabolic process"/>
    <property type="evidence" value="ECO:0007669"/>
    <property type="project" value="UniProtKB-UniRule"/>
</dbReference>
<comment type="catalytic activity">
    <reaction evidence="1 6">
        <text>alpha-D-ribose 1,5-bisphosphate + ATP = 5-phospho-alpha-D-ribose 1-diphosphate + ADP</text>
        <dbReference type="Rhea" id="RHEA:20109"/>
        <dbReference type="ChEBI" id="CHEBI:30616"/>
        <dbReference type="ChEBI" id="CHEBI:58017"/>
        <dbReference type="ChEBI" id="CHEBI:68688"/>
        <dbReference type="ChEBI" id="CHEBI:456216"/>
        <dbReference type="EC" id="2.7.4.23"/>
    </reaction>
</comment>
<comment type="pathway">
    <text evidence="2 6">Metabolic intermediate biosynthesis; 5-phospho-alpha-D-ribose 1-diphosphate biosynthesis; 5-phospho-alpha-D-ribose 1-diphosphate from D-ribose 5-phosphate (route II): step 3/3.</text>
</comment>
<evidence type="ECO:0000256" key="1">
    <source>
        <dbReference type="ARBA" id="ARBA00000373"/>
    </source>
</evidence>
<sequence length="186" mass="19309">MSGGFVAVVGPSGSGKDSVIEWARAALEGHGGVVFPRRRITRPAGGGEDHHPVSEADFASAEARGDFALTWRAHGLAYGLPSAVSDAVAAGEVVVANVSREVLTRLPGLFAKVWVVRVTVSDEVRRARIIARGREDAAGAAARVARPDPAPDHPADLEIVNDGTLEQAGEALAGFLARVHGDLKAP</sequence>
<evidence type="ECO:0000256" key="4">
    <source>
        <dbReference type="ARBA" id="ARBA00022741"/>
    </source>
</evidence>
<proteinExistence type="inferred from homology"/>
<dbReference type="AlphaFoldDB" id="A0A1G8INS8"/>
<protein>
    <recommendedName>
        <fullName evidence="6">Ribose 1,5-bisphosphate phosphokinase PhnN</fullName>
        <ecNumber evidence="6">2.7.4.23</ecNumber>
    </recommendedName>
    <alternativeName>
        <fullName evidence="6">Ribose 1,5-bisphosphokinase</fullName>
    </alternativeName>
</protein>
<evidence type="ECO:0000313" key="7">
    <source>
        <dbReference type="EMBL" id="SDI20502.1"/>
    </source>
</evidence>
<evidence type="ECO:0000313" key="8">
    <source>
        <dbReference type="Proteomes" id="UP000199258"/>
    </source>
</evidence>
<organism evidence="7 8">
    <name type="scientific">Arthrobacter subterraneus</name>
    <dbReference type="NCBI Taxonomy" id="335973"/>
    <lineage>
        <taxon>Bacteria</taxon>
        <taxon>Bacillati</taxon>
        <taxon>Actinomycetota</taxon>
        <taxon>Actinomycetes</taxon>
        <taxon>Micrococcales</taxon>
        <taxon>Micrococcaceae</taxon>
        <taxon>Arthrobacter</taxon>
    </lineage>
</organism>
<comment type="function">
    <text evidence="6">Catalyzes the phosphorylation of ribose 1,5-bisphosphate to 5-phospho-D-ribosyl alpha-1-diphosphate (PRPP).</text>
</comment>
<evidence type="ECO:0000256" key="2">
    <source>
        <dbReference type="ARBA" id="ARBA00005069"/>
    </source>
</evidence>
<dbReference type="GO" id="GO:0005524">
    <property type="term" value="F:ATP binding"/>
    <property type="evidence" value="ECO:0007669"/>
    <property type="project" value="UniProtKB-KW"/>
</dbReference>